<dbReference type="PANTHER" id="PTHR44591">
    <property type="entry name" value="STRESS RESPONSE REGULATOR PROTEIN 1"/>
    <property type="match status" value="1"/>
</dbReference>
<evidence type="ECO:0000259" key="4">
    <source>
        <dbReference type="PROSITE" id="PS50110"/>
    </source>
</evidence>
<feature type="modified residue" description="4-aspartylphosphate" evidence="2">
    <location>
        <position position="54"/>
    </location>
</feature>
<evidence type="ECO:0000256" key="1">
    <source>
        <dbReference type="ARBA" id="ARBA00022553"/>
    </source>
</evidence>
<dbReference type="InterPro" id="IPR001789">
    <property type="entry name" value="Sig_transdc_resp-reg_receiver"/>
</dbReference>
<dbReference type="InterPro" id="IPR050595">
    <property type="entry name" value="Bact_response_regulator"/>
</dbReference>
<sequence length="192" mass="21861">MSDQYRVLVIDDEKDILDLVTITLSPHFEVLTLQDPVDALEIVDVFEPDILVVDIMMPKVTGYQIIELVRQNPKHQHVSVVVLSAKDSSRDIKYGYKLGANLYLTKPFQPDRLLKNIQMLAAGLGKPRKKTFSLRDVQLRLQLRLSQRVATSPVTDPNATPTPEGVTPHSSFRLRRPLAQEADEQEHKKWVD</sequence>
<keyword evidence="1 2" id="KW-0597">Phosphoprotein</keyword>
<dbReference type="SMART" id="SM00448">
    <property type="entry name" value="REC"/>
    <property type="match status" value="1"/>
</dbReference>
<dbReference type="AlphaFoldDB" id="A0A2Z4Y4Y5"/>
<evidence type="ECO:0000256" key="3">
    <source>
        <dbReference type="SAM" id="MobiDB-lite"/>
    </source>
</evidence>
<organism evidence="5 6">
    <name type="scientific">Sumerlaea chitinivorans</name>
    <dbReference type="NCBI Taxonomy" id="2250252"/>
    <lineage>
        <taxon>Bacteria</taxon>
        <taxon>Candidatus Sumerlaeota</taxon>
        <taxon>Candidatus Sumerlaeia</taxon>
        <taxon>Candidatus Sumerlaeales</taxon>
        <taxon>Candidatus Sumerlaeaceae</taxon>
        <taxon>Candidatus Sumerlaea</taxon>
    </lineage>
</organism>
<gene>
    <name evidence="5" type="ORF">BRCON_1171</name>
</gene>
<dbReference type="Gene3D" id="3.40.50.2300">
    <property type="match status" value="1"/>
</dbReference>
<feature type="region of interest" description="Disordered" evidence="3">
    <location>
        <begin position="150"/>
        <end position="192"/>
    </location>
</feature>
<accession>A0A2Z4Y4Y5</accession>
<feature type="domain" description="Response regulatory" evidence="4">
    <location>
        <begin position="6"/>
        <end position="121"/>
    </location>
</feature>
<evidence type="ECO:0000313" key="5">
    <source>
        <dbReference type="EMBL" id="AXA35948.1"/>
    </source>
</evidence>
<reference evidence="5 6" key="1">
    <citation type="submission" date="2018-05" db="EMBL/GenBank/DDBJ databases">
        <title>A metagenomic window into the 2 km-deep terrestrial subsurface aquifer revealed taxonomically and functionally diverse microbial community comprising novel uncultured bacterial lineages.</title>
        <authorList>
            <person name="Kadnikov V.V."/>
            <person name="Mardanov A.V."/>
            <person name="Beletsky A.V."/>
            <person name="Banks D."/>
            <person name="Pimenov N.V."/>
            <person name="Frank Y.A."/>
            <person name="Karnachuk O.V."/>
            <person name="Ravin N.V."/>
        </authorList>
    </citation>
    <scope>NUCLEOTIDE SEQUENCE [LARGE SCALE GENOMIC DNA]</scope>
    <source>
        <strain evidence="5">BY</strain>
    </source>
</reference>
<dbReference type="InterPro" id="IPR011006">
    <property type="entry name" value="CheY-like_superfamily"/>
</dbReference>
<dbReference type="PROSITE" id="PS50110">
    <property type="entry name" value="RESPONSE_REGULATORY"/>
    <property type="match status" value="1"/>
</dbReference>
<dbReference type="KEGG" id="schv:BRCON_1171"/>
<dbReference type="CDD" id="cd17574">
    <property type="entry name" value="REC_OmpR"/>
    <property type="match status" value="1"/>
</dbReference>
<feature type="compositionally biased region" description="Polar residues" evidence="3">
    <location>
        <begin position="150"/>
        <end position="161"/>
    </location>
</feature>
<name>A0A2Z4Y4Y5_SUMC1</name>
<dbReference type="EMBL" id="CP030759">
    <property type="protein sequence ID" value="AXA35948.1"/>
    <property type="molecule type" value="Genomic_DNA"/>
</dbReference>
<dbReference type="PANTHER" id="PTHR44591:SF3">
    <property type="entry name" value="RESPONSE REGULATORY DOMAIN-CONTAINING PROTEIN"/>
    <property type="match status" value="1"/>
</dbReference>
<proteinExistence type="predicted"/>
<evidence type="ECO:0000256" key="2">
    <source>
        <dbReference type="PROSITE-ProRule" id="PRU00169"/>
    </source>
</evidence>
<dbReference type="SUPFAM" id="SSF52172">
    <property type="entry name" value="CheY-like"/>
    <property type="match status" value="1"/>
</dbReference>
<evidence type="ECO:0000313" key="6">
    <source>
        <dbReference type="Proteomes" id="UP000262583"/>
    </source>
</evidence>
<protein>
    <submittedName>
        <fullName evidence="5">CheY chemotaxis protein</fullName>
    </submittedName>
</protein>
<dbReference type="Pfam" id="PF00072">
    <property type="entry name" value="Response_reg"/>
    <property type="match status" value="1"/>
</dbReference>
<dbReference type="GO" id="GO:0000160">
    <property type="term" value="P:phosphorelay signal transduction system"/>
    <property type="evidence" value="ECO:0007669"/>
    <property type="project" value="InterPro"/>
</dbReference>
<dbReference type="Proteomes" id="UP000262583">
    <property type="component" value="Chromosome"/>
</dbReference>